<dbReference type="PANTHER" id="PTHR36918:SF1">
    <property type="entry name" value="PROTEIN-EXPORT PROTEIN SECB"/>
    <property type="match status" value="1"/>
</dbReference>
<dbReference type="GO" id="GO:0005737">
    <property type="term" value="C:cytoplasm"/>
    <property type="evidence" value="ECO:0007669"/>
    <property type="project" value="UniProtKB-SubCell"/>
</dbReference>
<dbReference type="Gene3D" id="3.10.420.10">
    <property type="entry name" value="SecB-like"/>
    <property type="match status" value="1"/>
</dbReference>
<dbReference type="PRINTS" id="PR01594">
    <property type="entry name" value="SECBCHAPRONE"/>
</dbReference>
<name>A0A2P1P736_9RICK</name>
<evidence type="ECO:0000313" key="7">
    <source>
        <dbReference type="EMBL" id="AVP87066.1"/>
    </source>
</evidence>
<dbReference type="EMBL" id="CP027845">
    <property type="protein sequence ID" value="AVP87066.1"/>
    <property type="molecule type" value="Genomic_DNA"/>
</dbReference>
<sequence>MSQETEQDLPQISVSAQYIKDLSFENAAIPGSIKIENPPTIDLNLDINVSKLSETDFFEVALTVHVKAMHNADVLFILEVIYAGIFHLANIAPEKQNMALGVHCASMLFPYLRKIVADTTQYGGFQPLMMDPIDFSRLYLKRMQENQNNSESDKNPKN</sequence>
<keyword evidence="6" id="KW-0963">Cytoplasm</keyword>
<dbReference type="Pfam" id="PF02556">
    <property type="entry name" value="SecB"/>
    <property type="match status" value="1"/>
</dbReference>
<dbReference type="GO" id="GO:0006457">
    <property type="term" value="P:protein folding"/>
    <property type="evidence" value="ECO:0007669"/>
    <property type="project" value="UniProtKB-UniRule"/>
</dbReference>
<gene>
    <name evidence="6" type="primary">secB</name>
    <name evidence="7" type="ORF">phytr_1050</name>
</gene>
<organism evidence="7 8">
    <name type="scientific">Candidatus Phycorickettsia trachydisci</name>
    <dbReference type="NCBI Taxonomy" id="2115978"/>
    <lineage>
        <taxon>Bacteria</taxon>
        <taxon>Pseudomonadati</taxon>
        <taxon>Pseudomonadota</taxon>
        <taxon>Alphaproteobacteria</taxon>
        <taxon>Rickettsiales</taxon>
        <taxon>Rickettsiaceae</taxon>
        <taxon>Candidatus Phycorickettsia</taxon>
    </lineage>
</organism>
<dbReference type="AlphaFoldDB" id="A0A2P1P736"/>
<keyword evidence="5 6" id="KW-0143">Chaperone</keyword>
<evidence type="ECO:0000256" key="4">
    <source>
        <dbReference type="ARBA" id="ARBA00023010"/>
    </source>
</evidence>
<dbReference type="InterPro" id="IPR003708">
    <property type="entry name" value="SecB"/>
</dbReference>
<dbReference type="NCBIfam" id="NF004392">
    <property type="entry name" value="PRK05751.1-3"/>
    <property type="match status" value="1"/>
</dbReference>
<dbReference type="NCBIfam" id="TIGR00809">
    <property type="entry name" value="secB"/>
    <property type="match status" value="1"/>
</dbReference>
<dbReference type="GO" id="GO:0051082">
    <property type="term" value="F:unfolded protein binding"/>
    <property type="evidence" value="ECO:0007669"/>
    <property type="project" value="InterPro"/>
</dbReference>
<comment type="similarity">
    <text evidence="1 6">Belongs to the SecB family.</text>
</comment>
<keyword evidence="8" id="KW-1185">Reference proteome</keyword>
<evidence type="ECO:0000256" key="2">
    <source>
        <dbReference type="ARBA" id="ARBA00022448"/>
    </source>
</evidence>
<evidence type="ECO:0000313" key="8">
    <source>
        <dbReference type="Proteomes" id="UP000241762"/>
    </source>
</evidence>
<comment type="function">
    <text evidence="6">One of the proteins required for the normal export of preproteins out of the cell cytoplasm. It is a molecular chaperone that binds to a subset of precursor proteins, maintaining them in a translocation-competent state. It also specifically binds to its receptor SecA.</text>
</comment>
<keyword evidence="2 6" id="KW-0813">Transport</keyword>
<dbReference type="GO" id="GO:0051262">
    <property type="term" value="P:protein tetramerization"/>
    <property type="evidence" value="ECO:0007669"/>
    <property type="project" value="InterPro"/>
</dbReference>
<dbReference type="Proteomes" id="UP000241762">
    <property type="component" value="Chromosome"/>
</dbReference>
<dbReference type="GO" id="GO:0015031">
    <property type="term" value="P:protein transport"/>
    <property type="evidence" value="ECO:0007669"/>
    <property type="project" value="UniProtKB-UniRule"/>
</dbReference>
<evidence type="ECO:0000256" key="6">
    <source>
        <dbReference type="HAMAP-Rule" id="MF_00821"/>
    </source>
</evidence>
<keyword evidence="3 6" id="KW-0653">Protein transport</keyword>
<evidence type="ECO:0000256" key="1">
    <source>
        <dbReference type="ARBA" id="ARBA00009990"/>
    </source>
</evidence>
<comment type="subcellular location">
    <subcellularLocation>
        <location evidence="6">Cytoplasm</location>
    </subcellularLocation>
</comment>
<evidence type="ECO:0000256" key="5">
    <source>
        <dbReference type="ARBA" id="ARBA00023186"/>
    </source>
</evidence>
<comment type="subunit">
    <text evidence="6">Homotetramer, a dimer of dimers. One homotetramer interacts with 1 SecA dimer.</text>
</comment>
<dbReference type="OrthoDB" id="9795145at2"/>
<keyword evidence="4 6" id="KW-0811">Translocation</keyword>
<dbReference type="InterPro" id="IPR035958">
    <property type="entry name" value="SecB-like_sf"/>
</dbReference>
<accession>A0A2P1P736</accession>
<evidence type="ECO:0000256" key="3">
    <source>
        <dbReference type="ARBA" id="ARBA00022927"/>
    </source>
</evidence>
<dbReference type="HAMAP" id="MF_00821">
    <property type="entry name" value="SecB"/>
    <property type="match status" value="1"/>
</dbReference>
<dbReference type="KEGG" id="ptc:phytr_1050"/>
<dbReference type="RefSeq" id="WP_106873943.1">
    <property type="nucleotide sequence ID" value="NZ_CP027845.1"/>
</dbReference>
<dbReference type="SUPFAM" id="SSF54611">
    <property type="entry name" value="SecB-like"/>
    <property type="match status" value="1"/>
</dbReference>
<reference evidence="7 8" key="1">
    <citation type="submission" date="2018-03" db="EMBL/GenBank/DDBJ databases">
        <title>A gene transfer event suggests a long-term partnership between eustigmatophyte algae and a novel lineage of endosymbiotic bacteria.</title>
        <authorList>
            <person name="Yurchenko T."/>
            <person name="Sevcikova T."/>
            <person name="Pribyl P."/>
            <person name="El Karkouri K."/>
            <person name="Klimes V."/>
            <person name="Amaral R."/>
            <person name="Zbrankova V."/>
            <person name="Kim E."/>
            <person name="Raoult D."/>
            <person name="Santos L.M.A."/>
            <person name="Elias M."/>
        </authorList>
    </citation>
    <scope>NUCLEOTIDE SEQUENCE [LARGE SCALE GENOMIC DNA]</scope>
    <source>
        <strain evidence="7">CCALA 838</strain>
    </source>
</reference>
<protein>
    <recommendedName>
        <fullName evidence="6">Protein-export protein SecB</fullName>
    </recommendedName>
</protein>
<dbReference type="PANTHER" id="PTHR36918">
    <property type="match status" value="1"/>
</dbReference>
<proteinExistence type="inferred from homology"/>